<comment type="subcellular location">
    <subcellularLocation>
        <location evidence="1">Mitochondrion membrane</location>
    </subcellularLocation>
</comment>
<keyword evidence="2" id="KW-0547">Nucleotide-binding</keyword>
<keyword evidence="6" id="KW-0496">Mitochondrion</keyword>
<evidence type="ECO:0000256" key="5">
    <source>
        <dbReference type="ARBA" id="ARBA00023054"/>
    </source>
</evidence>
<evidence type="ECO:0000256" key="4">
    <source>
        <dbReference type="ARBA" id="ARBA00022840"/>
    </source>
</evidence>
<gene>
    <name evidence="9" type="ORF">BVRB_029310</name>
</gene>
<dbReference type="PANTHER" id="PTHR23075">
    <property type="entry name" value="PUTATIVE ATP-ASE"/>
    <property type="match status" value="1"/>
</dbReference>
<proteinExistence type="predicted"/>
<evidence type="ECO:0000256" key="1">
    <source>
        <dbReference type="ARBA" id="ARBA00004325"/>
    </source>
</evidence>
<keyword evidence="5" id="KW-0175">Coiled coil</keyword>
<dbReference type="GO" id="GO:0008270">
    <property type="term" value="F:zinc ion binding"/>
    <property type="evidence" value="ECO:0007669"/>
    <property type="project" value="TreeGrafter"/>
</dbReference>
<evidence type="ECO:0000256" key="7">
    <source>
        <dbReference type="ARBA" id="ARBA00023136"/>
    </source>
</evidence>
<dbReference type="AlphaFoldDB" id="A0A0J8B183"/>
<dbReference type="Gramene" id="KMS93652">
    <property type="protein sequence ID" value="KMS93652"/>
    <property type="gene ID" value="BVRB_029310"/>
</dbReference>
<evidence type="ECO:0000259" key="8">
    <source>
        <dbReference type="Pfam" id="PF12037"/>
    </source>
</evidence>
<evidence type="ECO:0000256" key="2">
    <source>
        <dbReference type="ARBA" id="ARBA00022741"/>
    </source>
</evidence>
<dbReference type="Proteomes" id="UP000035740">
    <property type="component" value="Unassembled WGS sequence"/>
</dbReference>
<name>A0A0J8B183_BETVV</name>
<keyword evidence="7" id="KW-0472">Membrane</keyword>
<feature type="domain" description="ATPase family AAA" evidence="8">
    <location>
        <begin position="2"/>
        <end position="84"/>
    </location>
</feature>
<keyword evidence="3" id="KW-0999">Mitochondrion inner membrane</keyword>
<evidence type="ECO:0000313" key="10">
    <source>
        <dbReference type="Proteomes" id="UP000035740"/>
    </source>
</evidence>
<evidence type="ECO:0000256" key="6">
    <source>
        <dbReference type="ARBA" id="ARBA00023128"/>
    </source>
</evidence>
<sequence>VQLRRMEKEAAASLLSRLESIRLHYQSINQIGASIKESVSDPRQCAQAIALVTALSLGFFGARNGTRVFGNYISARLGRPQLVRETSRRNWLAPSTWFSLKTLSNGSKAKAIDQVP</sequence>
<keyword evidence="10" id="KW-1185">Reference proteome</keyword>
<evidence type="ECO:0000256" key="3">
    <source>
        <dbReference type="ARBA" id="ARBA00022792"/>
    </source>
</evidence>
<dbReference type="InterPro" id="IPR021911">
    <property type="entry name" value="ATAD3_N"/>
</dbReference>
<organism evidence="9 10">
    <name type="scientific">Beta vulgaris subsp. vulgaris</name>
    <name type="common">Beet</name>
    <dbReference type="NCBI Taxonomy" id="3555"/>
    <lineage>
        <taxon>Eukaryota</taxon>
        <taxon>Viridiplantae</taxon>
        <taxon>Streptophyta</taxon>
        <taxon>Embryophyta</taxon>
        <taxon>Tracheophyta</taxon>
        <taxon>Spermatophyta</taxon>
        <taxon>Magnoliopsida</taxon>
        <taxon>eudicotyledons</taxon>
        <taxon>Gunneridae</taxon>
        <taxon>Pentapetalae</taxon>
        <taxon>Caryophyllales</taxon>
        <taxon>Chenopodiaceae</taxon>
        <taxon>Betoideae</taxon>
        <taxon>Beta</taxon>
    </lineage>
</organism>
<protein>
    <recommendedName>
        <fullName evidence="8">ATPase family AAA domain-containing protein</fullName>
    </recommendedName>
</protein>
<feature type="non-terminal residue" evidence="9">
    <location>
        <position position="1"/>
    </location>
</feature>
<dbReference type="GO" id="GO:0031966">
    <property type="term" value="C:mitochondrial membrane"/>
    <property type="evidence" value="ECO:0007669"/>
    <property type="project" value="UniProtKB-SubCell"/>
</dbReference>
<accession>A0A0J8B183</accession>
<keyword evidence="4" id="KW-0067">ATP-binding</keyword>
<dbReference type="PANTHER" id="PTHR23075:SF0">
    <property type="entry name" value="ATPASE FAMILY AAA DOMAIN-CONTAINING PROTEIN 3"/>
    <property type="match status" value="1"/>
</dbReference>
<evidence type="ECO:0000313" key="9">
    <source>
        <dbReference type="EMBL" id="KMS93652.1"/>
    </source>
</evidence>
<reference evidence="9 10" key="1">
    <citation type="journal article" date="2014" name="Nature">
        <title>The genome of the recently domesticated crop plant sugar beet (Beta vulgaris).</title>
        <authorList>
            <person name="Dohm J.C."/>
            <person name="Minoche A.E."/>
            <person name="Holtgrawe D."/>
            <person name="Capella-Gutierrez S."/>
            <person name="Zakrzewski F."/>
            <person name="Tafer H."/>
            <person name="Rupp O."/>
            <person name="Sorensen T.R."/>
            <person name="Stracke R."/>
            <person name="Reinhardt R."/>
            <person name="Goesmann A."/>
            <person name="Kraft T."/>
            <person name="Schulz B."/>
            <person name="Stadler P.F."/>
            <person name="Schmidt T."/>
            <person name="Gabaldon T."/>
            <person name="Lehrach H."/>
            <person name="Weisshaar B."/>
            <person name="Himmelbauer H."/>
        </authorList>
    </citation>
    <scope>NUCLEOTIDE SEQUENCE [LARGE SCALE GENOMIC DNA]</scope>
    <source>
        <tissue evidence="9">Taproot</tissue>
    </source>
</reference>
<dbReference type="GO" id="GO:0007005">
    <property type="term" value="P:mitochondrion organization"/>
    <property type="evidence" value="ECO:0007669"/>
    <property type="project" value="TreeGrafter"/>
</dbReference>
<dbReference type="EMBL" id="KQ100383">
    <property type="protein sequence ID" value="KMS93652.1"/>
    <property type="molecule type" value="Genomic_DNA"/>
</dbReference>
<dbReference type="Pfam" id="PF12037">
    <property type="entry name" value="ATAD3_N"/>
    <property type="match status" value="1"/>
</dbReference>
<dbReference type="GO" id="GO:0005524">
    <property type="term" value="F:ATP binding"/>
    <property type="evidence" value="ECO:0007669"/>
    <property type="project" value="UniProtKB-KW"/>
</dbReference>
<dbReference type="OrthoDB" id="199596at2759"/>